<dbReference type="Proteomes" id="UP000037146">
    <property type="component" value="Unassembled WGS sequence"/>
</dbReference>
<protein>
    <recommendedName>
        <fullName evidence="1">DUF2268 domain-containing protein</fullName>
    </recommendedName>
</protein>
<dbReference type="EMBL" id="LFZW01000001">
    <property type="protein sequence ID" value="KMY49087.1"/>
    <property type="molecule type" value="Genomic_DNA"/>
</dbReference>
<evidence type="ECO:0000259" key="1">
    <source>
        <dbReference type="Pfam" id="PF10026"/>
    </source>
</evidence>
<evidence type="ECO:0000313" key="3">
    <source>
        <dbReference type="Proteomes" id="UP000037146"/>
    </source>
</evidence>
<feature type="domain" description="DUF2268" evidence="1">
    <location>
        <begin position="64"/>
        <end position="246"/>
    </location>
</feature>
<reference evidence="3" key="1">
    <citation type="submission" date="2015-07" db="EMBL/GenBank/DDBJ databases">
        <title>Genome sequencing project for genomic taxonomy and phylogenomics of Bacillus-like bacteria.</title>
        <authorList>
            <person name="Liu B."/>
            <person name="Wang J."/>
            <person name="Zhu Y."/>
            <person name="Liu G."/>
            <person name="Chen Q."/>
            <person name="Chen Z."/>
            <person name="Lan J."/>
            <person name="Che J."/>
            <person name="Ge C."/>
            <person name="Shi H."/>
            <person name="Pan Z."/>
            <person name="Liu X."/>
        </authorList>
    </citation>
    <scope>NUCLEOTIDE SEQUENCE [LARGE SCALE GENOMIC DNA]</scope>
    <source>
        <strain evidence="3">FJAT-27997</strain>
    </source>
</reference>
<dbReference type="AlphaFoldDB" id="A0A0K9GS42"/>
<evidence type="ECO:0000313" key="2">
    <source>
        <dbReference type="EMBL" id="KMY49087.1"/>
    </source>
</evidence>
<dbReference type="STRING" id="1679170.AC625_05795"/>
<comment type="caution">
    <text evidence="2">The sequence shown here is derived from an EMBL/GenBank/DDBJ whole genome shotgun (WGS) entry which is preliminary data.</text>
</comment>
<dbReference type="InterPro" id="IPR018728">
    <property type="entry name" value="DUF2268"/>
</dbReference>
<dbReference type="PATRIC" id="fig|1679170.3.peg.1238"/>
<keyword evidence="3" id="KW-1185">Reference proteome</keyword>
<dbReference type="RefSeq" id="WP_049680419.1">
    <property type="nucleotide sequence ID" value="NZ_LFZW01000001.1"/>
</dbReference>
<gene>
    <name evidence="2" type="ORF">AC625_05795</name>
</gene>
<proteinExistence type="predicted"/>
<accession>A0A0K9GS42</accession>
<dbReference type="OrthoDB" id="2449457at2"/>
<dbReference type="Pfam" id="PF10026">
    <property type="entry name" value="DUF2268"/>
    <property type="match status" value="1"/>
</dbReference>
<name>A0A0K9GS42_9BACI</name>
<sequence>MGIIDTNVWLQNDSSPNEICKHLVDEFPKMRPNSIYQLLQYHGMYKDSSQTKRDVESLVSENIWSKGKAIFERFHGLWKGPDIPVYIFPLHAGGLFHRTQDTKSGLAFRDKLFLFVRPGISLKELTAVFIHEYHHVCRLACVKEDEKDFTLLDRMVMEGLAEHAVKTYLGKDYLAKWTHLYSDEQLQHFWEKYLKENIQLKRIERKHDQLLLGKSPYPKMLGYGVGYFLVKQKNNLKIKKTFAIPSEVFYLQETEKG</sequence>
<organism evidence="2 3">
    <name type="scientific">Peribacillus loiseleuriae</name>
    <dbReference type="NCBI Taxonomy" id="1679170"/>
    <lineage>
        <taxon>Bacteria</taxon>
        <taxon>Bacillati</taxon>
        <taxon>Bacillota</taxon>
        <taxon>Bacilli</taxon>
        <taxon>Bacillales</taxon>
        <taxon>Bacillaceae</taxon>
        <taxon>Peribacillus</taxon>
    </lineage>
</organism>